<dbReference type="OrthoDB" id="1945455at2"/>
<name>A0A1S8TT87_9CLOT</name>
<dbReference type="EMBL" id="LZZM01000073">
    <property type="protein sequence ID" value="OOM81013.1"/>
    <property type="molecule type" value="Genomic_DNA"/>
</dbReference>
<keyword evidence="2" id="KW-1185">Reference proteome</keyword>
<evidence type="ECO:0000313" key="2">
    <source>
        <dbReference type="Proteomes" id="UP000190890"/>
    </source>
</evidence>
<dbReference type="AlphaFoldDB" id="A0A1S8TT87"/>
<accession>A0A1S8TT87</accession>
<dbReference type="RefSeq" id="WP_077846391.1">
    <property type="nucleotide sequence ID" value="NZ_LZZM01000073.1"/>
</dbReference>
<gene>
    <name evidence="1" type="ORF">CLPUN_11730</name>
</gene>
<evidence type="ECO:0000313" key="1">
    <source>
        <dbReference type="EMBL" id="OOM81013.1"/>
    </source>
</evidence>
<protein>
    <submittedName>
        <fullName evidence="1">Uncharacterized protein</fullName>
    </submittedName>
</protein>
<dbReference type="Proteomes" id="UP000190890">
    <property type="component" value="Unassembled WGS sequence"/>
</dbReference>
<organism evidence="1 2">
    <name type="scientific">Clostridium puniceum</name>
    <dbReference type="NCBI Taxonomy" id="29367"/>
    <lineage>
        <taxon>Bacteria</taxon>
        <taxon>Bacillati</taxon>
        <taxon>Bacillota</taxon>
        <taxon>Clostridia</taxon>
        <taxon>Eubacteriales</taxon>
        <taxon>Clostridiaceae</taxon>
        <taxon>Clostridium</taxon>
    </lineage>
</organism>
<comment type="caution">
    <text evidence="1">The sequence shown here is derived from an EMBL/GenBank/DDBJ whole genome shotgun (WGS) entry which is preliminary data.</text>
</comment>
<sequence>MLESATITMPYKELDELLQEMKILKEKIKCIPVEVDEEDPLKNGLDIIFDLLEEASKYTESNEKQYFIYKGMEMYCNLFKISAKELLQNIQKGIEPK</sequence>
<proteinExistence type="predicted"/>
<reference evidence="1 2" key="1">
    <citation type="submission" date="2016-05" db="EMBL/GenBank/DDBJ databases">
        <title>Microbial solvent formation.</title>
        <authorList>
            <person name="Poehlein A."/>
            <person name="Montoya Solano J.D."/>
            <person name="Flitsch S."/>
            <person name="Krabben P."/>
            <person name="Duerre P."/>
            <person name="Daniel R."/>
        </authorList>
    </citation>
    <scope>NUCLEOTIDE SEQUENCE [LARGE SCALE GENOMIC DNA]</scope>
    <source>
        <strain evidence="1 2">DSM 2619</strain>
    </source>
</reference>